<dbReference type="GO" id="GO:0043138">
    <property type="term" value="F:3'-5' DNA helicase activity"/>
    <property type="evidence" value="ECO:0007669"/>
    <property type="project" value="TreeGrafter"/>
</dbReference>
<dbReference type="Pfam" id="PF00270">
    <property type="entry name" value="DEAD"/>
    <property type="match status" value="1"/>
</dbReference>
<dbReference type="PANTHER" id="PTHR47957:SF3">
    <property type="entry name" value="ATP-DEPENDENT HELICASE HRQ1"/>
    <property type="match status" value="1"/>
</dbReference>
<evidence type="ECO:0000259" key="4">
    <source>
        <dbReference type="PROSITE" id="PS51194"/>
    </source>
</evidence>
<feature type="domain" description="Helicase C-terminal" evidence="4">
    <location>
        <begin position="372"/>
        <end position="519"/>
    </location>
</feature>
<dbReference type="SMART" id="SM00490">
    <property type="entry name" value="HELICc"/>
    <property type="match status" value="1"/>
</dbReference>
<dbReference type="AlphaFoldDB" id="G5J3B6"/>
<comment type="caution">
    <text evidence="5">The sequence shown here is derived from an EMBL/GenBank/DDBJ whole genome shotgun (WGS) entry which is preliminary data.</text>
</comment>
<name>G5J3B6_CROWT</name>
<dbReference type="GO" id="GO:0005524">
    <property type="term" value="F:ATP binding"/>
    <property type="evidence" value="ECO:0007669"/>
    <property type="project" value="UniProtKB-KW"/>
</dbReference>
<keyword evidence="5" id="KW-0378">Hydrolase</keyword>
<dbReference type="PROSITE" id="PS51192">
    <property type="entry name" value="HELICASE_ATP_BIND_1"/>
    <property type="match status" value="1"/>
</dbReference>
<dbReference type="PATRIC" id="fig|423471.3.peg.1867"/>
<proteinExistence type="predicted"/>
<evidence type="ECO:0000256" key="2">
    <source>
        <dbReference type="ARBA" id="ARBA00022840"/>
    </source>
</evidence>
<dbReference type="Pfam" id="PF00271">
    <property type="entry name" value="Helicase_C"/>
    <property type="match status" value="1"/>
</dbReference>
<evidence type="ECO:0000259" key="3">
    <source>
        <dbReference type="PROSITE" id="PS51192"/>
    </source>
</evidence>
<sequence>MDSMDSLNQSAIREAVKQDIYPIPDWLEVGKYAFSTEHQRNVKVNGFLGHIANCLVSGETVHIEIEKLSPSTIEVTEFDISKISHLTYASVATEWQNEIKDIQIFPGDSAKSSTIPAEIHPSLKQALIQTGINEFYSHQLKAWNELNQGHSICITTPTASGKSNSFIPFAFHQALTKQRTSLFIYPLKALASDQYSKLIKLNQALPSQEQLFIAKCTGDVPLETRKNYFKGVKCPDIIVISPDVLHHLLYHTDKSQLVLLKDFLSRLNLIVCDESHTYISSFGIHFANLLRRLRLAAQNSGNSALRLRSGLVEEINWVISTATISNPLELASQLTGLSSNQITLINESGAKSHEKTLLVFNPQNSPNFASTNLISSLLNFDLKGLVFVNSRQTAKHIFSLLSYHHGGYISSVDLFYGSLRSEQRKERIEQLSNCETKILITTNCLEAGIDLPELDFVVLRGFSSLNSFWQRGGRCGRKSPGLIIFIPDSNNHIDYYYATQPQRLLSPVEKVKIQPNYPSILSRHLLCAAAEGGLNSDEVTQYFGDKSDLVTAELLKQKQLSWSLGKRLWKRGYPHKYVSLRGIQDETISLIDVKTSKILEEMSLYIAHKECHTGAIYLTASEGKTNVWRCKELDLKQNKAFLELENSSDKRTKPDVQLAVEPLSKLEDPSIVKTAIPNGNLRLIFYWGKVKRQVMGFKELQLVYAPTCINRNCSHYQIPKASQMTKCPGCGWTLKQRLNTQEIAKFEFKPPLETTIEVPLLRIEVNETLATAITNKAQEIKKAILKTYHNPDDIPHQLSPYF</sequence>
<reference evidence="5 6" key="1">
    <citation type="journal article" date="2011" name="Front. Microbiol.">
        <title>Two Strains of Crocosphaera watsonii with Highly Conserved Genomes are Distinguished by Strain-Specific Features.</title>
        <authorList>
            <person name="Bench S.R."/>
            <person name="Ilikchyan I.N."/>
            <person name="Tripp H.J."/>
            <person name="Zehr J.P."/>
        </authorList>
    </citation>
    <scope>NUCLEOTIDE SEQUENCE [LARGE SCALE GENOMIC DNA]</scope>
    <source>
        <strain evidence="5 6">WH 0003</strain>
    </source>
</reference>
<dbReference type="InterPro" id="IPR027417">
    <property type="entry name" value="P-loop_NTPase"/>
</dbReference>
<dbReference type="Pfam" id="PF22982">
    <property type="entry name" value="WHD_HRQ1"/>
    <property type="match status" value="1"/>
</dbReference>
<dbReference type="SUPFAM" id="SSF52540">
    <property type="entry name" value="P-loop containing nucleoside triphosphate hydrolases"/>
    <property type="match status" value="1"/>
</dbReference>
<evidence type="ECO:0000313" key="6">
    <source>
        <dbReference type="Proteomes" id="UP000003477"/>
    </source>
</evidence>
<dbReference type="PROSITE" id="PS51194">
    <property type="entry name" value="HELICASE_CTER"/>
    <property type="match status" value="1"/>
</dbReference>
<gene>
    <name evidence="5" type="ORF">CWATWH0003_1994</name>
</gene>
<feature type="domain" description="Helicase ATP-binding" evidence="3">
    <location>
        <begin position="143"/>
        <end position="342"/>
    </location>
</feature>
<protein>
    <submittedName>
        <fullName evidence="5">Helicase</fullName>
    </submittedName>
</protein>
<dbReference type="RefSeq" id="WP_007310315.1">
    <property type="nucleotide sequence ID" value="NZ_CAWLMR010000819.1"/>
</dbReference>
<dbReference type="InterPro" id="IPR014001">
    <property type="entry name" value="Helicase_ATP-bd"/>
</dbReference>
<dbReference type="GO" id="GO:0036297">
    <property type="term" value="P:interstrand cross-link repair"/>
    <property type="evidence" value="ECO:0007669"/>
    <property type="project" value="TreeGrafter"/>
</dbReference>
<dbReference type="GO" id="GO:0003676">
    <property type="term" value="F:nucleic acid binding"/>
    <property type="evidence" value="ECO:0007669"/>
    <property type="project" value="InterPro"/>
</dbReference>
<accession>G5J3B6</accession>
<dbReference type="SMART" id="SM00487">
    <property type="entry name" value="DEXDc"/>
    <property type="match status" value="1"/>
</dbReference>
<dbReference type="InterPro" id="IPR055227">
    <property type="entry name" value="HRQ1_WHD"/>
</dbReference>
<organism evidence="5 6">
    <name type="scientific">Crocosphaera watsonii WH 0003</name>
    <dbReference type="NCBI Taxonomy" id="423471"/>
    <lineage>
        <taxon>Bacteria</taxon>
        <taxon>Bacillati</taxon>
        <taxon>Cyanobacteriota</taxon>
        <taxon>Cyanophyceae</taxon>
        <taxon>Oscillatoriophycideae</taxon>
        <taxon>Chroococcales</taxon>
        <taxon>Aphanothecaceae</taxon>
        <taxon>Crocosphaera</taxon>
    </lineage>
</organism>
<dbReference type="Gene3D" id="3.40.50.300">
    <property type="entry name" value="P-loop containing nucleotide triphosphate hydrolases"/>
    <property type="match status" value="2"/>
</dbReference>
<dbReference type="GO" id="GO:0006289">
    <property type="term" value="P:nucleotide-excision repair"/>
    <property type="evidence" value="ECO:0007669"/>
    <property type="project" value="TreeGrafter"/>
</dbReference>
<evidence type="ECO:0000256" key="1">
    <source>
        <dbReference type="ARBA" id="ARBA00022741"/>
    </source>
</evidence>
<dbReference type="PANTHER" id="PTHR47957">
    <property type="entry name" value="ATP-DEPENDENT HELICASE HRQ1"/>
    <property type="match status" value="1"/>
</dbReference>
<dbReference type="InterPro" id="IPR001650">
    <property type="entry name" value="Helicase_C-like"/>
</dbReference>
<keyword evidence="5" id="KW-0347">Helicase</keyword>
<dbReference type="EMBL" id="AESD01000308">
    <property type="protein sequence ID" value="EHJ13335.1"/>
    <property type="molecule type" value="Genomic_DNA"/>
</dbReference>
<dbReference type="Proteomes" id="UP000003477">
    <property type="component" value="Unassembled WGS sequence"/>
</dbReference>
<evidence type="ECO:0000313" key="5">
    <source>
        <dbReference type="EMBL" id="EHJ13335.1"/>
    </source>
</evidence>
<dbReference type="InterPro" id="IPR011545">
    <property type="entry name" value="DEAD/DEAH_box_helicase_dom"/>
</dbReference>
<keyword evidence="2" id="KW-0067">ATP-binding</keyword>
<keyword evidence="1" id="KW-0547">Nucleotide-binding</keyword>